<evidence type="ECO:0000313" key="5">
    <source>
        <dbReference type="Proteomes" id="UP000731519"/>
    </source>
</evidence>
<dbReference type="EMBL" id="ASYR01000027">
    <property type="protein sequence ID" value="KAF0648134.1"/>
    <property type="molecule type" value="Genomic_DNA"/>
</dbReference>
<protein>
    <recommendedName>
        <fullName evidence="6">Chaplin domain-containing protein</fullName>
    </recommendedName>
</protein>
<evidence type="ECO:0000313" key="4">
    <source>
        <dbReference type="Proteomes" id="UP000194318"/>
    </source>
</evidence>
<comment type="caution">
    <text evidence="3">The sequence shown here is derived from an EMBL/GenBank/DDBJ whole genome shotgun (WGS) entry which is preliminary data.</text>
</comment>
<dbReference type="EMBL" id="MIFZ01000256">
    <property type="protein sequence ID" value="OSY50940.1"/>
    <property type="molecule type" value="Genomic_DNA"/>
</dbReference>
<dbReference type="Proteomes" id="UP000731519">
    <property type="component" value="Unassembled WGS sequence"/>
</dbReference>
<reference evidence="3 4" key="2">
    <citation type="submission" date="2016-09" db="EMBL/GenBank/DDBJ databases">
        <title>Streptomyces fradiae DSM40063, a candidate organism with high potential of specific P450 cytochromes.</title>
        <authorList>
            <person name="Grumaz C."/>
            <person name="Vainshtein Y."/>
            <person name="Kirstahler P."/>
            <person name="Sohn K."/>
        </authorList>
    </citation>
    <scope>NUCLEOTIDE SEQUENCE [LARGE SCALE GENOMIC DNA]</scope>
    <source>
        <strain evidence="3 4">DSM 40063</strain>
    </source>
</reference>
<dbReference type="AlphaFoldDB" id="A0A1Y2NUC0"/>
<sequence>MKKRSMLAVASLAAGVVTSLLTPSSHAVVGGGLPDAGSLVGTDTVTSLVDGATEGTVQGATTHAGGETVHH</sequence>
<name>A0A1Y2NUC0_STRFR</name>
<evidence type="ECO:0000313" key="2">
    <source>
        <dbReference type="EMBL" id="KAF0648134.1"/>
    </source>
</evidence>
<feature type="chain" id="PRO_5012146902" description="Chaplin domain-containing protein" evidence="1">
    <location>
        <begin position="28"/>
        <end position="71"/>
    </location>
</feature>
<dbReference type="Proteomes" id="UP000194318">
    <property type="component" value="Unassembled WGS sequence"/>
</dbReference>
<dbReference type="GeneID" id="91401617"/>
<keyword evidence="5" id="KW-1185">Reference proteome</keyword>
<accession>A0A1Y2NUC0</accession>
<dbReference type="RefSeq" id="WP_079140404.1">
    <property type="nucleotide sequence ID" value="NZ_ASYR01000027.1"/>
</dbReference>
<proteinExistence type="predicted"/>
<gene>
    <name evidence="3" type="ORF">BG846_03420</name>
    <name evidence="2" type="ORF">K701_19670</name>
</gene>
<organism evidence="3 4">
    <name type="scientific">Streptomyces fradiae ATCC 10745 = DSM 40063</name>
    <dbReference type="NCBI Taxonomy" id="1319510"/>
    <lineage>
        <taxon>Bacteria</taxon>
        <taxon>Bacillati</taxon>
        <taxon>Actinomycetota</taxon>
        <taxon>Actinomycetes</taxon>
        <taxon>Kitasatosporales</taxon>
        <taxon>Streptomycetaceae</taxon>
        <taxon>Streptomyces</taxon>
    </lineage>
</organism>
<evidence type="ECO:0000313" key="3">
    <source>
        <dbReference type="EMBL" id="OSY50940.1"/>
    </source>
</evidence>
<evidence type="ECO:0008006" key="6">
    <source>
        <dbReference type="Google" id="ProtNLM"/>
    </source>
</evidence>
<keyword evidence="1" id="KW-0732">Signal</keyword>
<evidence type="ECO:0000256" key="1">
    <source>
        <dbReference type="SAM" id="SignalP"/>
    </source>
</evidence>
<feature type="signal peptide" evidence="1">
    <location>
        <begin position="1"/>
        <end position="27"/>
    </location>
</feature>
<reference evidence="2 5" key="1">
    <citation type="submission" date="2013-05" db="EMBL/GenBank/DDBJ databases">
        <title>Genome Sequence of Streptomyces fradiae.</title>
        <authorList>
            <person name="Kirby R."/>
        </authorList>
    </citation>
    <scope>NUCLEOTIDE SEQUENCE [LARGE SCALE GENOMIC DNA]</scope>
    <source>
        <strain evidence="2 5">ATCC 10745</strain>
    </source>
</reference>